<evidence type="ECO:0000313" key="3">
    <source>
        <dbReference type="Proteomes" id="UP001518990"/>
    </source>
</evidence>
<dbReference type="InterPro" id="IPR016117">
    <property type="entry name" value="ArgJ-like_dom_sf"/>
</dbReference>
<dbReference type="Pfam" id="PF03576">
    <property type="entry name" value="Peptidase_S58"/>
    <property type="match status" value="1"/>
</dbReference>
<accession>A0ABS3KL70</accession>
<sequence>MSETLNLLTDIPGLRVGHATDLSLGSGVTAVIFDQPAVASVQIGGGAPGTRDTDLLRTEMTVERVDAIVLSGGSTFGLDAAGGVQAALREDGRGIAFAGINIPLAPQAILFDLLNGGDKDWGRFSPYRDLGYQAARAAAAGGFALGSVGAGTGATTATVKGGLGSASTVTPLGHRVAAIVAVNAVGSPLVGDGPWFWAAPFEEGAEFGGQGLPPRFLPEHRSPRLKGSPGTATTIGLVVTDAALTKPQARRLALMADDGLARAILPAHAPNDGDTVFAAATGQHPLEHPVHALTLLGHAATQVMARAVARAVFEATALPWPGAQPAWRDRFGQAPRGGAAA</sequence>
<dbReference type="PANTHER" id="PTHR36512">
    <property type="entry name" value="D-AMINOPEPTIDASE"/>
    <property type="match status" value="1"/>
</dbReference>
<dbReference type="SUPFAM" id="SSF56266">
    <property type="entry name" value="DmpA/ArgJ-like"/>
    <property type="match status" value="1"/>
</dbReference>
<organism evidence="2 3">
    <name type="scientific">Roseomonas marmotae</name>
    <dbReference type="NCBI Taxonomy" id="2768161"/>
    <lineage>
        <taxon>Bacteria</taxon>
        <taxon>Pseudomonadati</taxon>
        <taxon>Pseudomonadota</taxon>
        <taxon>Alphaproteobacteria</taxon>
        <taxon>Acetobacterales</taxon>
        <taxon>Roseomonadaceae</taxon>
        <taxon>Roseomonas</taxon>
    </lineage>
</organism>
<gene>
    <name evidence="2" type="ORF">IAI60_20935</name>
</gene>
<comment type="similarity">
    <text evidence="1">Belongs to the peptidase S58 family.</text>
</comment>
<dbReference type="Gene3D" id="3.60.70.12">
    <property type="entry name" value="L-amino peptidase D-ALA esterase/amidase"/>
    <property type="match status" value="1"/>
</dbReference>
<dbReference type="PANTHER" id="PTHR36512:SF3">
    <property type="entry name" value="BLR5678 PROTEIN"/>
    <property type="match status" value="1"/>
</dbReference>
<dbReference type="InterPro" id="IPR005321">
    <property type="entry name" value="Peptidase_S58_DmpA"/>
</dbReference>
<dbReference type="Proteomes" id="UP001518990">
    <property type="component" value="Unassembled WGS sequence"/>
</dbReference>
<proteinExistence type="inferred from homology"/>
<dbReference type="EMBL" id="JACTNF010000040">
    <property type="protein sequence ID" value="MBO1077076.1"/>
    <property type="molecule type" value="Genomic_DNA"/>
</dbReference>
<keyword evidence="3" id="KW-1185">Reference proteome</keyword>
<dbReference type="CDD" id="cd02252">
    <property type="entry name" value="nylC_like"/>
    <property type="match status" value="1"/>
</dbReference>
<name>A0ABS3KL70_9PROT</name>
<comment type="caution">
    <text evidence="2">The sequence shown here is derived from an EMBL/GenBank/DDBJ whole genome shotgun (WGS) entry which is preliminary data.</text>
</comment>
<protein>
    <submittedName>
        <fullName evidence="2">P1 family peptidase</fullName>
    </submittedName>
</protein>
<evidence type="ECO:0000313" key="2">
    <source>
        <dbReference type="EMBL" id="MBO1077076.1"/>
    </source>
</evidence>
<evidence type="ECO:0000256" key="1">
    <source>
        <dbReference type="ARBA" id="ARBA00007068"/>
    </source>
</evidence>
<reference evidence="2 3" key="1">
    <citation type="submission" date="2020-09" db="EMBL/GenBank/DDBJ databases">
        <title>Roseomonas.</title>
        <authorList>
            <person name="Zhu W."/>
        </authorList>
    </citation>
    <scope>NUCLEOTIDE SEQUENCE [LARGE SCALE GENOMIC DNA]</scope>
    <source>
        <strain evidence="2 3">1311</strain>
    </source>
</reference>
<dbReference type="RefSeq" id="WP_207450855.1">
    <property type="nucleotide sequence ID" value="NZ_CP061095.1"/>
</dbReference>